<protein>
    <recommendedName>
        <fullName evidence="10">Lipoprotein</fullName>
    </recommendedName>
</protein>
<feature type="region of interest" description="Disordered" evidence="7">
    <location>
        <begin position="31"/>
        <end position="62"/>
    </location>
</feature>
<sequence>MQAFTTKGPLLTVAAVVLLCSLLSACGQKGPLTLPQPAPEVAQPEQNNANPTQLPDEQRGPL</sequence>
<keyword evidence="6" id="KW-0449">Lipoprotein</keyword>
<gene>
    <name evidence="9" type="ORF">BAL341_3413</name>
</gene>
<evidence type="ECO:0000256" key="3">
    <source>
        <dbReference type="ARBA" id="ARBA00023136"/>
    </source>
</evidence>
<keyword evidence="2 8" id="KW-0732">Signal</keyword>
<evidence type="ECO:0000256" key="8">
    <source>
        <dbReference type="SAM" id="SignalP"/>
    </source>
</evidence>
<evidence type="ECO:0000256" key="4">
    <source>
        <dbReference type="ARBA" id="ARBA00023139"/>
    </source>
</evidence>
<dbReference type="Pfam" id="PF13627">
    <property type="entry name" value="LptM_cons"/>
    <property type="match status" value="1"/>
</dbReference>
<dbReference type="PROSITE" id="PS51257">
    <property type="entry name" value="PROKAR_LIPOPROTEIN"/>
    <property type="match status" value="1"/>
</dbReference>
<dbReference type="AlphaFoldDB" id="A0A486XV62"/>
<name>A0A486XV62_9GAMM</name>
<evidence type="ECO:0008006" key="10">
    <source>
        <dbReference type="Google" id="ProtNLM"/>
    </source>
</evidence>
<evidence type="ECO:0000313" key="9">
    <source>
        <dbReference type="EMBL" id="VHO06392.1"/>
    </source>
</evidence>
<dbReference type="GO" id="GO:0009279">
    <property type="term" value="C:cell outer membrane"/>
    <property type="evidence" value="ECO:0007669"/>
    <property type="project" value="UniProtKB-SubCell"/>
</dbReference>
<accession>A0A486XV62</accession>
<keyword evidence="3" id="KW-0472">Membrane</keyword>
<keyword evidence="5" id="KW-0998">Cell outer membrane</keyword>
<keyword evidence="4" id="KW-0564">Palmitate</keyword>
<evidence type="ECO:0000256" key="6">
    <source>
        <dbReference type="ARBA" id="ARBA00023288"/>
    </source>
</evidence>
<dbReference type="NCBIfam" id="NF047847">
    <property type="entry name" value="SS_mature_LptM"/>
    <property type="match status" value="1"/>
</dbReference>
<evidence type="ECO:0000256" key="2">
    <source>
        <dbReference type="ARBA" id="ARBA00022729"/>
    </source>
</evidence>
<dbReference type="InterPro" id="IPR032831">
    <property type="entry name" value="LptM_cons"/>
</dbReference>
<reference evidence="9" key="1">
    <citation type="submission" date="2019-04" db="EMBL/GenBank/DDBJ databases">
        <authorList>
            <person name="Brambilla D."/>
        </authorList>
    </citation>
    <scope>NUCLEOTIDE SEQUENCE</scope>
    <source>
        <strain evidence="9">BAL1</strain>
    </source>
</reference>
<comment type="subcellular location">
    <subcellularLocation>
        <location evidence="1">Cell outer membrane</location>
        <topology evidence="1">Lipid-anchor</topology>
    </subcellularLocation>
</comment>
<evidence type="ECO:0000256" key="5">
    <source>
        <dbReference type="ARBA" id="ARBA00023237"/>
    </source>
</evidence>
<feature type="signal peptide" evidence="8">
    <location>
        <begin position="1"/>
        <end position="25"/>
    </location>
</feature>
<evidence type="ECO:0000256" key="1">
    <source>
        <dbReference type="ARBA" id="ARBA00004459"/>
    </source>
</evidence>
<feature type="chain" id="PRO_5019763616" description="Lipoprotein" evidence="8">
    <location>
        <begin position="26"/>
        <end position="62"/>
    </location>
</feature>
<evidence type="ECO:0000256" key="7">
    <source>
        <dbReference type="SAM" id="MobiDB-lite"/>
    </source>
</evidence>
<proteinExistence type="predicted"/>
<organism evidence="9">
    <name type="scientific">Rheinheimera sp. BAL341</name>
    <dbReference type="NCBI Taxonomy" id="1708203"/>
    <lineage>
        <taxon>Bacteria</taxon>
        <taxon>Pseudomonadati</taxon>
        <taxon>Pseudomonadota</taxon>
        <taxon>Gammaproteobacteria</taxon>
        <taxon>Chromatiales</taxon>
        <taxon>Chromatiaceae</taxon>
        <taxon>Rheinheimera</taxon>
    </lineage>
</organism>
<dbReference type="EMBL" id="CAAJGR010000033">
    <property type="protein sequence ID" value="VHO06392.1"/>
    <property type="molecule type" value="Genomic_DNA"/>
</dbReference>